<accession>A0A7J3TH56</accession>
<dbReference type="GO" id="GO:0006260">
    <property type="term" value="P:DNA replication"/>
    <property type="evidence" value="ECO:0007669"/>
    <property type="project" value="UniProtKB-KW"/>
</dbReference>
<dbReference type="EMBL" id="DRUC01000010">
    <property type="protein sequence ID" value="HHF47747.1"/>
    <property type="molecule type" value="Genomic_DNA"/>
</dbReference>
<dbReference type="Gene3D" id="1.10.10.10">
    <property type="entry name" value="Winged helix-like DNA-binding domain superfamily/Winged helix DNA-binding domain"/>
    <property type="match status" value="1"/>
</dbReference>
<organism evidence="7">
    <name type="scientific">Geoglobus ahangari</name>
    <dbReference type="NCBI Taxonomy" id="113653"/>
    <lineage>
        <taxon>Archaea</taxon>
        <taxon>Methanobacteriati</taxon>
        <taxon>Methanobacteriota</taxon>
        <taxon>Archaeoglobi</taxon>
        <taxon>Archaeoglobales</taxon>
        <taxon>Archaeoglobaceae</taxon>
        <taxon>Geoglobus</taxon>
    </lineage>
</organism>
<dbReference type="GO" id="GO:0042555">
    <property type="term" value="C:MCM complex"/>
    <property type="evidence" value="ECO:0007669"/>
    <property type="project" value="TreeGrafter"/>
</dbReference>
<proteinExistence type="inferred from homology"/>
<dbReference type="GO" id="GO:0017116">
    <property type="term" value="F:single-stranded DNA helicase activity"/>
    <property type="evidence" value="ECO:0007669"/>
    <property type="project" value="TreeGrafter"/>
</dbReference>
<keyword evidence="2" id="KW-0235">DNA replication</keyword>
<dbReference type="InterPro" id="IPR031327">
    <property type="entry name" value="MCM"/>
</dbReference>
<comment type="similarity">
    <text evidence="1">Belongs to the MCM family.</text>
</comment>
<dbReference type="PANTHER" id="PTHR11630">
    <property type="entry name" value="DNA REPLICATION LICENSING FACTOR MCM FAMILY MEMBER"/>
    <property type="match status" value="1"/>
</dbReference>
<dbReference type="Pfam" id="PF00493">
    <property type="entry name" value="MCM"/>
    <property type="match status" value="1"/>
</dbReference>
<dbReference type="Pfam" id="PF21120">
    <property type="entry name" value="WHD_MCM_arc"/>
    <property type="match status" value="1"/>
</dbReference>
<keyword evidence="3" id="KW-0547">Nucleotide-binding</keyword>
<dbReference type="Pfam" id="PF17855">
    <property type="entry name" value="MCM_lid"/>
    <property type="match status" value="1"/>
</dbReference>
<comment type="caution">
    <text evidence="7">The sequence shown here is derived from an EMBL/GenBank/DDBJ whole genome shotgun (WGS) entry which is preliminary data.</text>
</comment>
<evidence type="ECO:0000256" key="5">
    <source>
        <dbReference type="ARBA" id="ARBA00023125"/>
    </source>
</evidence>
<dbReference type="InterPro" id="IPR001208">
    <property type="entry name" value="MCM_dom"/>
</dbReference>
<evidence type="ECO:0000259" key="6">
    <source>
        <dbReference type="PROSITE" id="PS50051"/>
    </source>
</evidence>
<evidence type="ECO:0000313" key="7">
    <source>
        <dbReference type="EMBL" id="HHF47747.1"/>
    </source>
</evidence>
<dbReference type="GO" id="GO:0003697">
    <property type="term" value="F:single-stranded DNA binding"/>
    <property type="evidence" value="ECO:0007669"/>
    <property type="project" value="TreeGrafter"/>
</dbReference>
<dbReference type="AlphaFoldDB" id="A0A7J3TH56"/>
<dbReference type="PROSITE" id="PS50051">
    <property type="entry name" value="MCM_2"/>
    <property type="match status" value="1"/>
</dbReference>
<dbReference type="GO" id="GO:0005524">
    <property type="term" value="F:ATP binding"/>
    <property type="evidence" value="ECO:0007669"/>
    <property type="project" value="UniProtKB-KW"/>
</dbReference>
<keyword evidence="5" id="KW-0238">DNA-binding</keyword>
<dbReference type="InterPro" id="IPR048907">
    <property type="entry name" value="WHD_MCM_arc"/>
</dbReference>
<protein>
    <submittedName>
        <fullName evidence="7">Minichromosome maintenance protein MCM</fullName>
    </submittedName>
</protein>
<dbReference type="SMART" id="SM00350">
    <property type="entry name" value="MCM"/>
    <property type="match status" value="1"/>
</dbReference>
<evidence type="ECO:0000256" key="2">
    <source>
        <dbReference type="ARBA" id="ARBA00022705"/>
    </source>
</evidence>
<reference evidence="7" key="1">
    <citation type="journal article" date="2020" name="mSystems">
        <title>Genome- and Community-Level Interaction Insights into Carbon Utilization and Element Cycling Functions of Hydrothermarchaeota in Hydrothermal Sediment.</title>
        <authorList>
            <person name="Zhou Z."/>
            <person name="Liu Y."/>
            <person name="Xu W."/>
            <person name="Pan J."/>
            <person name="Luo Z.H."/>
            <person name="Li M."/>
        </authorList>
    </citation>
    <scope>NUCLEOTIDE SEQUENCE [LARGE SCALE GENOMIC DNA]</scope>
    <source>
        <strain evidence="7">SpSt-10</strain>
    </source>
</reference>
<dbReference type="Gene3D" id="3.40.50.300">
    <property type="entry name" value="P-loop containing nucleotide triphosphate hydrolases"/>
    <property type="match status" value="1"/>
</dbReference>
<evidence type="ECO:0000256" key="4">
    <source>
        <dbReference type="ARBA" id="ARBA00022840"/>
    </source>
</evidence>
<gene>
    <name evidence="7" type="ORF">ENL48_00595</name>
</gene>
<dbReference type="InterPro" id="IPR027417">
    <property type="entry name" value="P-loop_NTPase"/>
</dbReference>
<dbReference type="InterPro" id="IPR041562">
    <property type="entry name" value="MCM_lid"/>
</dbReference>
<evidence type="ECO:0000256" key="1">
    <source>
        <dbReference type="ARBA" id="ARBA00008010"/>
    </source>
</evidence>
<dbReference type="InterPro" id="IPR036388">
    <property type="entry name" value="WH-like_DNA-bd_sf"/>
</dbReference>
<sequence>MAEQINLSPTLLSRFDLIFVLTDDPNPERDRMLAEHILKTHELGEKLEKMRNVVSEYSKQLDPEIKKVSPVIDPDLLRKYIAYAKRTVFPVLSEEAKKKIIEFYVGMRGKVKENSPVPITARQLEALVRLAEASARMRLSDTVEPEDVDRVLKIMKRSLEQIAVDPETGEIDIDYAFSGTSKTQRDRIIVIKRIIEELEKEYEKGVPENVIIEEAEKRGIEKAKAREILLKLREKGELYCPKVDHYKIVHGY</sequence>
<evidence type="ECO:0000256" key="3">
    <source>
        <dbReference type="ARBA" id="ARBA00022741"/>
    </source>
</evidence>
<keyword evidence="4" id="KW-0067">ATP-binding</keyword>
<dbReference type="SUPFAM" id="SSF52540">
    <property type="entry name" value="P-loop containing nucleoside triphosphate hydrolases"/>
    <property type="match status" value="1"/>
</dbReference>
<name>A0A7J3TH56_9EURY</name>
<dbReference type="PANTHER" id="PTHR11630:SF66">
    <property type="entry name" value="DNA REPLICATION LICENSING FACTOR MCM4"/>
    <property type="match status" value="1"/>
</dbReference>
<feature type="domain" description="MCM C-terminal AAA(+) ATPase" evidence="6">
    <location>
        <begin position="1"/>
        <end position="37"/>
    </location>
</feature>